<keyword evidence="4" id="KW-1185">Reference proteome</keyword>
<dbReference type="STRING" id="40149.A0A0E0EXV7"/>
<evidence type="ECO:0000256" key="1">
    <source>
        <dbReference type="SAM" id="MobiDB-lite"/>
    </source>
</evidence>
<keyword evidence="2" id="KW-0732">Signal</keyword>
<dbReference type="Gramene" id="OMERI10G07320.1">
    <property type="protein sequence ID" value="OMERI10G07320.1"/>
    <property type="gene ID" value="OMERI10G07320"/>
</dbReference>
<dbReference type="SUPFAM" id="SSF51445">
    <property type="entry name" value="(Trans)glycosidases"/>
    <property type="match status" value="1"/>
</dbReference>
<name>A0A0E0EXV7_9ORYZ</name>
<dbReference type="Proteomes" id="UP000008021">
    <property type="component" value="Chromosome 10"/>
</dbReference>
<dbReference type="EnsemblPlants" id="OMERI10G07320.1">
    <property type="protein sequence ID" value="OMERI10G07320.1"/>
    <property type="gene ID" value="OMERI10G07320"/>
</dbReference>
<feature type="compositionally biased region" description="Low complexity" evidence="1">
    <location>
        <begin position="102"/>
        <end position="113"/>
    </location>
</feature>
<feature type="signal peptide" evidence="2">
    <location>
        <begin position="1"/>
        <end position="30"/>
    </location>
</feature>
<dbReference type="InterPro" id="IPR017853">
    <property type="entry name" value="GH"/>
</dbReference>
<reference evidence="3" key="1">
    <citation type="submission" date="2015-04" db="UniProtKB">
        <authorList>
            <consortium name="EnsemblPlants"/>
        </authorList>
    </citation>
    <scope>IDENTIFICATION</scope>
</reference>
<proteinExistence type="predicted"/>
<feature type="compositionally biased region" description="Low complexity" evidence="1">
    <location>
        <begin position="76"/>
        <end position="87"/>
    </location>
</feature>
<evidence type="ECO:0000313" key="3">
    <source>
        <dbReference type="EnsemblPlants" id="OMERI10G07320.1"/>
    </source>
</evidence>
<organism evidence="3">
    <name type="scientific">Oryza meridionalis</name>
    <dbReference type="NCBI Taxonomy" id="40149"/>
    <lineage>
        <taxon>Eukaryota</taxon>
        <taxon>Viridiplantae</taxon>
        <taxon>Streptophyta</taxon>
        <taxon>Embryophyta</taxon>
        <taxon>Tracheophyta</taxon>
        <taxon>Spermatophyta</taxon>
        <taxon>Magnoliopsida</taxon>
        <taxon>Liliopsida</taxon>
        <taxon>Poales</taxon>
        <taxon>Poaceae</taxon>
        <taxon>BOP clade</taxon>
        <taxon>Oryzoideae</taxon>
        <taxon>Oryzeae</taxon>
        <taxon>Oryzinae</taxon>
        <taxon>Oryza</taxon>
    </lineage>
</organism>
<accession>A0A0E0EXV7</accession>
<protein>
    <submittedName>
        <fullName evidence="3">Uncharacterized protein</fullName>
    </submittedName>
</protein>
<reference evidence="3" key="2">
    <citation type="submission" date="2018-05" db="EMBL/GenBank/DDBJ databases">
        <title>OmerRS3 (Oryza meridionalis Reference Sequence Version 3).</title>
        <authorList>
            <person name="Zhang J."/>
            <person name="Kudrna D."/>
            <person name="Lee S."/>
            <person name="Talag J."/>
            <person name="Welchert J."/>
            <person name="Wing R.A."/>
        </authorList>
    </citation>
    <scope>NUCLEOTIDE SEQUENCE [LARGE SCALE GENOMIC DNA]</scope>
    <source>
        <strain evidence="3">cv. OR44</strain>
    </source>
</reference>
<evidence type="ECO:0000313" key="4">
    <source>
        <dbReference type="Proteomes" id="UP000008021"/>
    </source>
</evidence>
<feature type="region of interest" description="Disordered" evidence="1">
    <location>
        <begin position="76"/>
        <end position="113"/>
    </location>
</feature>
<dbReference type="AlphaFoldDB" id="A0A0E0EXV7"/>
<evidence type="ECO:0000256" key="2">
    <source>
        <dbReference type="SAM" id="SignalP"/>
    </source>
</evidence>
<feature type="chain" id="PRO_5002358879" evidence="2">
    <location>
        <begin position="31"/>
        <end position="128"/>
    </location>
</feature>
<dbReference type="HOGENOM" id="CLU_1963087_0_0_1"/>
<sequence>MASSSRQRRALPLSFVVIVLLILLNKWCRNKEEGSLREACDTGFCNTDIISFLSVFGHGRYWADLSGHPIAGVGASTPRTSPCSSPSVVMATSTSSPRLGRPRTSPTTSGTPTSEAIAMACSAFGDAK</sequence>